<accession>A0A250XH66</accession>
<sequence length="507" mass="55481">MWCGCSNIDLNNAAPRRCWAFKNMESLFGSSARICIADVDPPQVSGEDLLLQKLRLLVGPYASEERLLHHLRASRAKMHWAVNSYFREVLTSLKPNMHPDYIPKHAVPRPIQSVDLIQRVHDSADSQASQLFRNPTSCCADAVSANAVCTGHQCGLPSHGYILDTEHRDVCGFENVGNEQKHKAECGDCVDFSADVDSSVCWGMSRTGHSRALIVNEGEVPGIMSEACLAGGMVEEVLPMSGEGALEGSGGCMDSFPAALLEEVLMHLDAWSVCQAAATNKAFRQASASERVWEAMFKAAPWHGVFFPTEPELNPDCSKLRSSKGTRIGLSVPGLDVCKAAAPLAPKFTHSSINNSPAERSCLASSSDAIITTCTEEGESSGTQDATILQNQEKNCESLLSWKAEFKRQAELIHSMGCPRCGGVRLVPIVYGFPSTHLMQVLQRKQLIFGGDYLIEGCRVWACTACNSSFRAYPYHAPQLWIEEFAYSKQGPNHDDRPLSQGCVYYI</sequence>
<dbReference type="OrthoDB" id="548502at2759"/>
<reference evidence="2 3" key="1">
    <citation type="submission" date="2017-08" db="EMBL/GenBank/DDBJ databases">
        <title>Acidophilic green algal genome provides insights into adaptation to an acidic environment.</title>
        <authorList>
            <person name="Hirooka S."/>
            <person name="Hirose Y."/>
            <person name="Kanesaki Y."/>
            <person name="Higuchi S."/>
            <person name="Fujiwara T."/>
            <person name="Onuma R."/>
            <person name="Era A."/>
            <person name="Ohbayashi R."/>
            <person name="Uzuka A."/>
            <person name="Nozaki H."/>
            <person name="Yoshikawa H."/>
            <person name="Miyagishima S.Y."/>
        </authorList>
    </citation>
    <scope>NUCLEOTIDE SEQUENCE [LARGE SCALE GENOMIC DNA]</scope>
    <source>
        <strain evidence="2 3">NIES-2499</strain>
    </source>
</reference>
<dbReference type="EMBL" id="BEGY01000077">
    <property type="protein sequence ID" value="GAX82262.1"/>
    <property type="molecule type" value="Genomic_DNA"/>
</dbReference>
<dbReference type="Proteomes" id="UP000232323">
    <property type="component" value="Unassembled WGS sequence"/>
</dbReference>
<evidence type="ECO:0000259" key="1">
    <source>
        <dbReference type="Pfam" id="PF00646"/>
    </source>
</evidence>
<dbReference type="Gene3D" id="1.20.1280.50">
    <property type="match status" value="1"/>
</dbReference>
<dbReference type="Pfam" id="PF00646">
    <property type="entry name" value="F-box"/>
    <property type="match status" value="1"/>
</dbReference>
<keyword evidence="3" id="KW-1185">Reference proteome</keyword>
<evidence type="ECO:0000313" key="2">
    <source>
        <dbReference type="EMBL" id="GAX82262.1"/>
    </source>
</evidence>
<comment type="caution">
    <text evidence="2">The sequence shown here is derived from an EMBL/GenBank/DDBJ whole genome shotgun (WGS) entry which is preliminary data.</text>
</comment>
<name>A0A250XH66_9CHLO</name>
<dbReference type="SUPFAM" id="SSF81383">
    <property type="entry name" value="F-box domain"/>
    <property type="match status" value="1"/>
</dbReference>
<protein>
    <recommendedName>
        <fullName evidence="1">F-box domain-containing protein</fullName>
    </recommendedName>
</protein>
<gene>
    <name evidence="2" type="ORF">CEUSTIGMA_g9690.t1</name>
</gene>
<proteinExistence type="predicted"/>
<organism evidence="2 3">
    <name type="scientific">Chlamydomonas eustigma</name>
    <dbReference type="NCBI Taxonomy" id="1157962"/>
    <lineage>
        <taxon>Eukaryota</taxon>
        <taxon>Viridiplantae</taxon>
        <taxon>Chlorophyta</taxon>
        <taxon>core chlorophytes</taxon>
        <taxon>Chlorophyceae</taxon>
        <taxon>CS clade</taxon>
        <taxon>Chlamydomonadales</taxon>
        <taxon>Chlamydomonadaceae</taxon>
        <taxon>Chlamydomonas</taxon>
    </lineage>
</organism>
<dbReference type="InterPro" id="IPR001810">
    <property type="entry name" value="F-box_dom"/>
</dbReference>
<feature type="domain" description="F-box" evidence="1">
    <location>
        <begin position="255"/>
        <end position="294"/>
    </location>
</feature>
<dbReference type="InterPro" id="IPR036047">
    <property type="entry name" value="F-box-like_dom_sf"/>
</dbReference>
<evidence type="ECO:0000313" key="3">
    <source>
        <dbReference type="Proteomes" id="UP000232323"/>
    </source>
</evidence>
<dbReference type="AlphaFoldDB" id="A0A250XH66"/>